<dbReference type="Proteomes" id="UP000077342">
    <property type="component" value="Unassembled WGS sequence"/>
</dbReference>
<proteinExistence type="predicted"/>
<dbReference type="EMBL" id="LWCI01000109">
    <property type="protein sequence ID" value="KZS62220.1"/>
    <property type="molecule type" value="Genomic_DNA"/>
</dbReference>
<evidence type="ECO:0000313" key="1">
    <source>
        <dbReference type="EMBL" id="KZS62220.1"/>
    </source>
</evidence>
<dbReference type="AlphaFoldDB" id="A0A164A8X0"/>
<reference evidence="2" key="1">
    <citation type="submission" date="2016-04" db="EMBL/GenBank/DDBJ databases">
        <authorList>
            <person name="Strapagiel D."/>
            <person name="Borowka P."/>
            <person name="Marciniak B."/>
            <person name="Bakula Z."/>
            <person name="Van Ingen J."/>
            <person name="Safianowska A."/>
            <person name="Dziadek J."/>
            <person name="Jagielski T."/>
        </authorList>
    </citation>
    <scope>NUCLEOTIDE SEQUENCE [LARGE SCALE GENOMIC DNA]</scope>
    <source>
        <strain evidence="2">1010001458</strain>
    </source>
</reference>
<organism evidence="1 2">
    <name type="scientific">Mycobacterium ostraviense</name>
    <dbReference type="NCBI Taxonomy" id="2738409"/>
    <lineage>
        <taxon>Bacteria</taxon>
        <taxon>Bacillati</taxon>
        <taxon>Actinomycetota</taxon>
        <taxon>Actinomycetes</taxon>
        <taxon>Mycobacteriales</taxon>
        <taxon>Mycobacteriaceae</taxon>
        <taxon>Mycobacterium</taxon>
    </lineage>
</organism>
<accession>A0A164A8X0</accession>
<name>A0A164A8X0_9MYCO</name>
<comment type="caution">
    <text evidence="1">The sequence shown here is derived from an EMBL/GenBank/DDBJ whole genome shotgun (WGS) entry which is preliminary data.</text>
</comment>
<protein>
    <submittedName>
        <fullName evidence="1">Uncharacterized protein</fullName>
    </submittedName>
</protein>
<keyword evidence="2" id="KW-1185">Reference proteome</keyword>
<gene>
    <name evidence="1" type="ORF">A4G28_23130</name>
</gene>
<evidence type="ECO:0000313" key="2">
    <source>
        <dbReference type="Proteomes" id="UP000077342"/>
    </source>
</evidence>
<sequence length="69" mass="7749">MVSMWRKRPIVRGVSIPFPEPVEVVDGVARFARDEVVDWLTRTGRGKNSEHAYDAPAVAVPDGAELEEW</sequence>